<dbReference type="InterPro" id="IPR003593">
    <property type="entry name" value="AAA+_ATPase"/>
</dbReference>
<feature type="compositionally biased region" description="Basic and acidic residues" evidence="10">
    <location>
        <begin position="61"/>
        <end position="71"/>
    </location>
</feature>
<feature type="compositionally biased region" description="Polar residues" evidence="10">
    <location>
        <begin position="652"/>
        <end position="671"/>
    </location>
</feature>
<dbReference type="SMART" id="SM00382">
    <property type="entry name" value="AAA"/>
    <property type="match status" value="1"/>
</dbReference>
<dbReference type="InterPro" id="IPR027417">
    <property type="entry name" value="P-loop_NTPase"/>
</dbReference>
<keyword evidence="7" id="KW-0496">Mitochondrion</keyword>
<evidence type="ECO:0000256" key="3">
    <source>
        <dbReference type="ARBA" id="ARBA00022741"/>
    </source>
</evidence>
<keyword evidence="13" id="KW-1185">Reference proteome</keyword>
<dbReference type="EMBL" id="WIXP02000016">
    <property type="protein sequence ID" value="KAF6198450.1"/>
    <property type="molecule type" value="Genomic_DNA"/>
</dbReference>
<name>A0A6A4IUH2_APOLU</name>
<dbReference type="GO" id="GO:0042645">
    <property type="term" value="C:mitochondrial nucleoid"/>
    <property type="evidence" value="ECO:0007669"/>
    <property type="project" value="UniProtKB-SubCell"/>
</dbReference>
<keyword evidence="4" id="KW-0999">Mitochondrion inner membrane</keyword>
<evidence type="ECO:0000259" key="11">
    <source>
        <dbReference type="SMART" id="SM00382"/>
    </source>
</evidence>
<dbReference type="Pfam" id="PF12037">
    <property type="entry name" value="ATAD3_N"/>
    <property type="match status" value="1"/>
</dbReference>
<keyword evidence="9" id="KW-1135">Mitochondrion nucleoid</keyword>
<dbReference type="Proteomes" id="UP000466442">
    <property type="component" value="Linkage Group LG16"/>
</dbReference>
<dbReference type="GO" id="GO:0007005">
    <property type="term" value="P:mitochondrion organization"/>
    <property type="evidence" value="ECO:0007669"/>
    <property type="project" value="TreeGrafter"/>
</dbReference>
<dbReference type="Pfam" id="PF00004">
    <property type="entry name" value="AAA"/>
    <property type="match status" value="1"/>
</dbReference>
<dbReference type="PANTHER" id="PTHR23075">
    <property type="entry name" value="PUTATIVE ATP-ASE"/>
    <property type="match status" value="1"/>
</dbReference>
<dbReference type="AlphaFoldDB" id="A0A6A4IUH2"/>
<evidence type="ECO:0000256" key="1">
    <source>
        <dbReference type="ARBA" id="ARBA00004273"/>
    </source>
</evidence>
<evidence type="ECO:0000256" key="6">
    <source>
        <dbReference type="ARBA" id="ARBA00023054"/>
    </source>
</evidence>
<feature type="compositionally biased region" description="Basic and acidic residues" evidence="10">
    <location>
        <begin position="171"/>
        <end position="195"/>
    </location>
</feature>
<keyword evidence="5" id="KW-0067">ATP-binding</keyword>
<evidence type="ECO:0000256" key="10">
    <source>
        <dbReference type="SAM" id="MobiDB-lite"/>
    </source>
</evidence>
<dbReference type="FunFam" id="3.40.50.300:FF:000470">
    <property type="entry name" value="ATPase family, AAA domain containing 3A"/>
    <property type="match status" value="1"/>
</dbReference>
<evidence type="ECO:0000256" key="8">
    <source>
        <dbReference type="ARBA" id="ARBA00023136"/>
    </source>
</evidence>
<dbReference type="SUPFAM" id="SSF52540">
    <property type="entry name" value="P-loop containing nucleoside triphosphate hydrolases"/>
    <property type="match status" value="1"/>
</dbReference>
<evidence type="ECO:0000256" key="7">
    <source>
        <dbReference type="ARBA" id="ARBA00023128"/>
    </source>
</evidence>
<evidence type="ECO:0000256" key="5">
    <source>
        <dbReference type="ARBA" id="ARBA00022840"/>
    </source>
</evidence>
<comment type="caution">
    <text evidence="12">The sequence shown here is derived from an EMBL/GenBank/DDBJ whole genome shotgun (WGS) entry which is preliminary data.</text>
</comment>
<sequence>MSWLFGIKKDMKDQNFDVVVPGGGESTGGQERQTPRKPMKSESEGYKFDSSALERAAAAAKELERSSKRNDPPPPDFGGLGGGDPLGGGPSGSSGGGSSGGDRSAAEEKARKTAMEAYRFDSSALERAAAAAKDLEKSKHAKEALELSKLQEQTKQTEMMAKVKEYEAHIESSKVEQKRAFEEERRKTLAEETKQHQQRAQYQDQLSRKRYEEQLVQQQRMNEENLRKQEESVAKQEAMRKATIEHEMEVRSKLEAKKLEAEMMAKAKADRENQDLFLEQLRLKAAENRTTVLESIKTAGSVIGSGLHSLLTDWDKTLTAVGGLSLLALGVYSAKNTTALGARFVEARLGKPALVRETSRFSLLESLKHPVVTVKKFQTKPSDALAGVILEPKLEERLRDVAIATKNTKQNRGMYRNILMYGPPGTGKTMFAKKLATHSGLDYAILTGGDISPLGGDAVTAMHKVFDWAETSRKGLLLFIDEADAFLRKRSSETISESLRATLNAFLYRTGEQSNKFMLVLASNTPEQFDWAVNDRLDEMVEFTLPGKDERERLLRLYFDKFVLEPASQGHRRLKVEQFDFGQFCTEMATLTEGMSGREIAKLGVAWQAAAYSSADGVLTKQMAEDKVRQALVQHSQKVEWQSEAERRESKSLTYSNKETTYALPKSSQSPAIEPPTSPSLGKKTPPYIRR</sequence>
<dbReference type="PANTHER" id="PTHR23075:SF0">
    <property type="entry name" value="ATPASE FAMILY AAA DOMAIN-CONTAINING PROTEIN 3"/>
    <property type="match status" value="1"/>
</dbReference>
<dbReference type="GO" id="GO:0005743">
    <property type="term" value="C:mitochondrial inner membrane"/>
    <property type="evidence" value="ECO:0007669"/>
    <property type="project" value="UniProtKB-SubCell"/>
</dbReference>
<feature type="compositionally biased region" description="Basic and acidic residues" evidence="10">
    <location>
        <begin position="104"/>
        <end position="113"/>
    </location>
</feature>
<organism evidence="12 13">
    <name type="scientific">Apolygus lucorum</name>
    <name type="common">Small green plant bug</name>
    <name type="synonym">Lygocoris lucorum</name>
    <dbReference type="NCBI Taxonomy" id="248454"/>
    <lineage>
        <taxon>Eukaryota</taxon>
        <taxon>Metazoa</taxon>
        <taxon>Ecdysozoa</taxon>
        <taxon>Arthropoda</taxon>
        <taxon>Hexapoda</taxon>
        <taxon>Insecta</taxon>
        <taxon>Pterygota</taxon>
        <taxon>Neoptera</taxon>
        <taxon>Paraneoptera</taxon>
        <taxon>Hemiptera</taxon>
        <taxon>Heteroptera</taxon>
        <taxon>Panheteroptera</taxon>
        <taxon>Cimicomorpha</taxon>
        <taxon>Miridae</taxon>
        <taxon>Mirini</taxon>
        <taxon>Apolygus</taxon>
    </lineage>
</organism>
<proteinExistence type="predicted"/>
<evidence type="ECO:0000256" key="4">
    <source>
        <dbReference type="ARBA" id="ARBA00022792"/>
    </source>
</evidence>
<feature type="domain" description="AAA+ ATPase" evidence="11">
    <location>
        <begin position="414"/>
        <end position="547"/>
    </location>
</feature>
<feature type="compositionally biased region" description="Low complexity" evidence="10">
    <location>
        <begin position="50"/>
        <end position="60"/>
    </location>
</feature>
<dbReference type="GO" id="GO:0016887">
    <property type="term" value="F:ATP hydrolysis activity"/>
    <property type="evidence" value="ECO:0007669"/>
    <property type="project" value="InterPro"/>
</dbReference>
<gene>
    <name evidence="12" type="ORF">GE061_008198</name>
</gene>
<dbReference type="InterPro" id="IPR021911">
    <property type="entry name" value="ATAD3_N"/>
</dbReference>
<dbReference type="CDD" id="cd19512">
    <property type="entry name" value="RecA-like_ATAD3-like"/>
    <property type="match status" value="1"/>
</dbReference>
<evidence type="ECO:0000313" key="13">
    <source>
        <dbReference type="Proteomes" id="UP000466442"/>
    </source>
</evidence>
<comment type="subcellular location">
    <subcellularLocation>
        <location evidence="1">Mitochondrion inner membrane</location>
    </subcellularLocation>
    <subcellularLocation>
        <location evidence="2">Mitochondrion matrix</location>
        <location evidence="2">Mitochondrion nucleoid</location>
    </subcellularLocation>
</comment>
<feature type="region of interest" description="Disordered" evidence="10">
    <location>
        <begin position="171"/>
        <end position="205"/>
    </location>
</feature>
<reference evidence="12" key="1">
    <citation type="journal article" date="2021" name="Mol. Ecol. Resour.">
        <title>Apolygus lucorum genome provides insights into omnivorousness and mesophyll feeding.</title>
        <authorList>
            <person name="Liu Y."/>
            <person name="Liu H."/>
            <person name="Wang H."/>
            <person name="Huang T."/>
            <person name="Liu B."/>
            <person name="Yang B."/>
            <person name="Yin L."/>
            <person name="Li B."/>
            <person name="Zhang Y."/>
            <person name="Zhang S."/>
            <person name="Jiang F."/>
            <person name="Zhang X."/>
            <person name="Ren Y."/>
            <person name="Wang B."/>
            <person name="Wang S."/>
            <person name="Lu Y."/>
            <person name="Wu K."/>
            <person name="Fan W."/>
            <person name="Wang G."/>
        </authorList>
    </citation>
    <scope>NUCLEOTIDE SEQUENCE</scope>
    <source>
        <strain evidence="12">12Hb</strain>
    </source>
</reference>
<accession>A0A6A4IUH2</accession>
<evidence type="ECO:0000313" key="12">
    <source>
        <dbReference type="EMBL" id="KAF6198450.1"/>
    </source>
</evidence>
<evidence type="ECO:0000256" key="9">
    <source>
        <dbReference type="ARBA" id="ARBA00023271"/>
    </source>
</evidence>
<feature type="region of interest" description="Disordered" evidence="10">
    <location>
        <begin position="1"/>
        <end position="113"/>
    </location>
</feature>
<feature type="compositionally biased region" description="Gly residues" evidence="10">
    <location>
        <begin position="78"/>
        <end position="100"/>
    </location>
</feature>
<dbReference type="GO" id="GO:0005524">
    <property type="term" value="F:ATP binding"/>
    <property type="evidence" value="ECO:0007669"/>
    <property type="project" value="UniProtKB-KW"/>
</dbReference>
<protein>
    <recommendedName>
        <fullName evidence="11">AAA+ ATPase domain-containing protein</fullName>
    </recommendedName>
</protein>
<dbReference type="Gene3D" id="3.40.50.300">
    <property type="entry name" value="P-loop containing nucleotide triphosphate hydrolases"/>
    <property type="match status" value="1"/>
</dbReference>
<feature type="region of interest" description="Disordered" evidence="10">
    <location>
        <begin position="643"/>
        <end position="691"/>
    </location>
</feature>
<keyword evidence="8" id="KW-0472">Membrane</keyword>
<dbReference type="GO" id="GO:0008270">
    <property type="term" value="F:zinc ion binding"/>
    <property type="evidence" value="ECO:0007669"/>
    <property type="project" value="TreeGrafter"/>
</dbReference>
<dbReference type="OrthoDB" id="199596at2759"/>
<keyword evidence="6" id="KW-0175">Coiled coil</keyword>
<evidence type="ECO:0000256" key="2">
    <source>
        <dbReference type="ARBA" id="ARBA00004436"/>
    </source>
</evidence>
<dbReference type="InterPro" id="IPR003959">
    <property type="entry name" value="ATPase_AAA_core"/>
</dbReference>
<keyword evidence="3" id="KW-0547">Nucleotide-binding</keyword>